<name>A0A164BFH5_9MYCO</name>
<evidence type="ECO:0000313" key="2">
    <source>
        <dbReference type="EMBL" id="KZS63436.1"/>
    </source>
</evidence>
<sequence length="77" mass="7626">MAEGLVGDGLLRRRSGNCFPAPGVEPHAAVDIRGSAGDQILIVEADTGRLLGSAGVGQAPASVGKSLTSRSAEPVTG</sequence>
<organism evidence="2 3">
    <name type="scientific">Mycobacterium ostraviense</name>
    <dbReference type="NCBI Taxonomy" id="2738409"/>
    <lineage>
        <taxon>Bacteria</taxon>
        <taxon>Bacillati</taxon>
        <taxon>Actinomycetota</taxon>
        <taxon>Actinomycetes</taxon>
        <taxon>Mycobacteriales</taxon>
        <taxon>Mycobacteriaceae</taxon>
        <taxon>Mycobacterium</taxon>
    </lineage>
</organism>
<comment type="caution">
    <text evidence="2">The sequence shown here is derived from an EMBL/GenBank/DDBJ whole genome shotgun (WGS) entry which is preliminary data.</text>
</comment>
<evidence type="ECO:0000313" key="3">
    <source>
        <dbReference type="Proteomes" id="UP000077342"/>
    </source>
</evidence>
<feature type="region of interest" description="Disordered" evidence="1">
    <location>
        <begin position="54"/>
        <end position="77"/>
    </location>
</feature>
<dbReference type="AlphaFoldDB" id="A0A164BFH5"/>
<accession>A0A164BFH5</accession>
<reference evidence="3" key="1">
    <citation type="submission" date="2016-04" db="EMBL/GenBank/DDBJ databases">
        <authorList>
            <person name="Strapagiel D."/>
            <person name="Borowka P."/>
            <person name="Marciniak B."/>
            <person name="Bakula Z."/>
            <person name="Van Ingen J."/>
            <person name="Safianowska A."/>
            <person name="Dziadek J."/>
            <person name="Jagielski T."/>
        </authorList>
    </citation>
    <scope>NUCLEOTIDE SEQUENCE [LARGE SCALE GENOMIC DNA]</scope>
    <source>
        <strain evidence="3">1010001458</strain>
    </source>
</reference>
<keyword evidence="3" id="KW-1185">Reference proteome</keyword>
<evidence type="ECO:0000256" key="1">
    <source>
        <dbReference type="SAM" id="MobiDB-lite"/>
    </source>
</evidence>
<dbReference type="Proteomes" id="UP000077342">
    <property type="component" value="Unassembled WGS sequence"/>
</dbReference>
<proteinExistence type="predicted"/>
<protein>
    <submittedName>
        <fullName evidence="2">Uncharacterized protein</fullName>
    </submittedName>
</protein>
<dbReference type="RefSeq" id="WP_075510255.1">
    <property type="nucleotide sequence ID" value="NZ_LWCI01000099.1"/>
</dbReference>
<dbReference type="EMBL" id="LWCI01000099">
    <property type="protein sequence ID" value="KZS63436.1"/>
    <property type="molecule type" value="Genomic_DNA"/>
</dbReference>
<gene>
    <name evidence="2" type="ORF">A4G28_11615</name>
</gene>